<dbReference type="RefSeq" id="WP_014424952.1">
    <property type="nucleotide sequence ID" value="NC_017068.1"/>
</dbReference>
<dbReference type="EMBL" id="AP012292">
    <property type="protein sequence ID" value="BAL83521.1"/>
    <property type="molecule type" value="Genomic_DNA"/>
</dbReference>
<dbReference type="AlphaFoldDB" id="I0GRY4"/>
<dbReference type="OrthoDB" id="1665954at2"/>
<dbReference type="HOGENOM" id="CLU_168106_0_0_9"/>
<accession>I0GRY4</accession>
<evidence type="ECO:0000313" key="1">
    <source>
        <dbReference type="EMBL" id="BAL83521.1"/>
    </source>
</evidence>
<proteinExistence type="predicted"/>
<dbReference type="Proteomes" id="UP000007887">
    <property type="component" value="Chromosome"/>
</dbReference>
<dbReference type="PATRIC" id="fig|927704.6.peg.1882"/>
<evidence type="ECO:0000313" key="2">
    <source>
        <dbReference type="Proteomes" id="UP000007887"/>
    </source>
</evidence>
<gene>
    <name evidence="1" type="ordered locus">SELR_18130</name>
</gene>
<name>I0GRY4_SELRL</name>
<sequence length="113" mass="13043">MAVVTIDGIRSLGKVENFTYTPDDRQTQIEVMDGTVVQDFGHNVEGDKLTFSTTFKVDDFAKIQDIWESRKLVTVVDTGGRTWEDCRVLIKSWQYVERFEQTAVSATFEIWRV</sequence>
<dbReference type="KEGG" id="sri:SELR_18130"/>
<reference evidence="1 2" key="1">
    <citation type="submission" date="2011-10" db="EMBL/GenBank/DDBJ databases">
        <title>Whole genome sequence of Selenomonas ruminantium subsp. lactilytica TAM6421.</title>
        <authorList>
            <person name="Oguchi A."/>
            <person name="Ankai A."/>
            <person name="Kaneko J."/>
            <person name="Yamada-Narita S."/>
            <person name="Fukui S."/>
            <person name="Takahashi M."/>
            <person name="Onodera T."/>
            <person name="Kojima S."/>
            <person name="Fushimi T."/>
            <person name="Abe N."/>
            <person name="Kamio Y."/>
            <person name="Yamazaki S."/>
            <person name="Fujita N."/>
        </authorList>
    </citation>
    <scope>NUCLEOTIDE SEQUENCE [LARGE SCALE GENOMIC DNA]</scope>
    <source>
        <strain evidence="2">NBRC 103574 / TAM6421</strain>
    </source>
</reference>
<protein>
    <submittedName>
        <fullName evidence="1">Uncharacterized protein</fullName>
    </submittedName>
</protein>
<organism evidence="1 2">
    <name type="scientific">Selenomonas ruminantium subsp. lactilytica (strain NBRC 103574 / TAM6421)</name>
    <dbReference type="NCBI Taxonomy" id="927704"/>
    <lineage>
        <taxon>Bacteria</taxon>
        <taxon>Bacillati</taxon>
        <taxon>Bacillota</taxon>
        <taxon>Negativicutes</taxon>
        <taxon>Selenomonadales</taxon>
        <taxon>Selenomonadaceae</taxon>
        <taxon>Selenomonas</taxon>
    </lineage>
</organism>